<dbReference type="EMBL" id="CP031165">
    <property type="protein sequence ID" value="AXV06259.1"/>
    <property type="molecule type" value="Genomic_DNA"/>
</dbReference>
<dbReference type="GO" id="GO:0016301">
    <property type="term" value="F:kinase activity"/>
    <property type="evidence" value="ECO:0007669"/>
    <property type="project" value="UniProtKB-KW"/>
</dbReference>
<dbReference type="InterPro" id="IPR029016">
    <property type="entry name" value="GAF-like_dom_sf"/>
</dbReference>
<keyword evidence="3" id="KW-0805">Transcription regulation</keyword>
<dbReference type="PROSITE" id="PS50921">
    <property type="entry name" value="ANTAR"/>
    <property type="match status" value="1"/>
</dbReference>
<dbReference type="Pfam" id="PF13185">
    <property type="entry name" value="GAF_2"/>
    <property type="match status" value="1"/>
</dbReference>
<dbReference type="InterPro" id="IPR036388">
    <property type="entry name" value="WH-like_DNA-bd_sf"/>
</dbReference>
<name>A0A346XVL2_9ACTN</name>
<dbReference type="Gene3D" id="3.30.450.40">
    <property type="match status" value="1"/>
</dbReference>
<evidence type="ECO:0000256" key="2">
    <source>
        <dbReference type="ARBA" id="ARBA00022777"/>
    </source>
</evidence>
<dbReference type="AlphaFoldDB" id="A0A346XVL2"/>
<proteinExistence type="predicted"/>
<evidence type="ECO:0000256" key="5">
    <source>
        <dbReference type="SAM" id="MobiDB-lite"/>
    </source>
</evidence>
<keyword evidence="1" id="KW-0808">Transferase</keyword>
<dbReference type="InterPro" id="IPR011006">
    <property type="entry name" value="CheY-like_superfamily"/>
</dbReference>
<evidence type="ECO:0000313" key="7">
    <source>
        <dbReference type="EMBL" id="AXV06259.1"/>
    </source>
</evidence>
<dbReference type="Proteomes" id="UP000264006">
    <property type="component" value="Chromosome"/>
</dbReference>
<sequence length="277" mass="29617">MGRTADADRRLFQLLLDFATTLASQTDARTNAAGRDGPDDHEVVDHDNGRRSALATLITRSTAVLDIEGIGVMLLDGRDHLAVGAASDAAIDRIEHAQLGFDQGPCVDAFRTDATVTVDDLADDERYPQLASLAEGQGVRGVLSIPMRADGEVLGAMNLYRAATGPFDDDMVQVGRLFADTTSTHLRSAARTAAATEQLLGIRRAMRTHGPIEQAKGAIMHAVGLSDRQAFDLLRQHARRSRQPLLEVVRAFLVGELTTGDLGWTSAGAHDGQVAAE</sequence>
<keyword evidence="2" id="KW-0418">Kinase</keyword>
<keyword evidence="8" id="KW-1185">Reference proteome</keyword>
<dbReference type="KEGG" id="euz:DVS28_a1566"/>
<keyword evidence="4" id="KW-0804">Transcription</keyword>
<evidence type="ECO:0000259" key="6">
    <source>
        <dbReference type="PROSITE" id="PS50921"/>
    </source>
</evidence>
<dbReference type="RefSeq" id="WP_114590944.1">
    <property type="nucleotide sequence ID" value="NZ_CP031165.1"/>
</dbReference>
<accession>A0A346XVL2</accession>
<dbReference type="SUPFAM" id="SSF52172">
    <property type="entry name" value="CheY-like"/>
    <property type="match status" value="1"/>
</dbReference>
<dbReference type="SMART" id="SM00065">
    <property type="entry name" value="GAF"/>
    <property type="match status" value="1"/>
</dbReference>
<protein>
    <recommendedName>
        <fullName evidence="6">ANTAR domain-containing protein</fullName>
    </recommendedName>
</protein>
<feature type="domain" description="ANTAR" evidence="6">
    <location>
        <begin position="192"/>
        <end position="253"/>
    </location>
</feature>
<feature type="region of interest" description="Disordered" evidence="5">
    <location>
        <begin position="27"/>
        <end position="48"/>
    </location>
</feature>
<dbReference type="OrthoDB" id="3683444at2"/>
<dbReference type="InterPro" id="IPR005561">
    <property type="entry name" value="ANTAR"/>
</dbReference>
<reference evidence="7 8" key="1">
    <citation type="submission" date="2018-09" db="EMBL/GenBank/DDBJ databases">
        <title>Complete genome sequence of Euzebya sp. DY32-46 isolated from seawater of Pacific Ocean.</title>
        <authorList>
            <person name="Xu L."/>
            <person name="Wu Y.-H."/>
            <person name="Xu X.-W."/>
        </authorList>
    </citation>
    <scope>NUCLEOTIDE SEQUENCE [LARGE SCALE GENOMIC DNA]</scope>
    <source>
        <strain evidence="7 8">DY32-46</strain>
    </source>
</reference>
<evidence type="ECO:0000256" key="1">
    <source>
        <dbReference type="ARBA" id="ARBA00022679"/>
    </source>
</evidence>
<dbReference type="GO" id="GO:0003723">
    <property type="term" value="F:RNA binding"/>
    <property type="evidence" value="ECO:0007669"/>
    <property type="project" value="InterPro"/>
</dbReference>
<dbReference type="Pfam" id="PF03861">
    <property type="entry name" value="ANTAR"/>
    <property type="match status" value="1"/>
</dbReference>
<organism evidence="7 8">
    <name type="scientific">Euzebya pacifica</name>
    <dbReference type="NCBI Taxonomy" id="1608957"/>
    <lineage>
        <taxon>Bacteria</taxon>
        <taxon>Bacillati</taxon>
        <taxon>Actinomycetota</taxon>
        <taxon>Nitriliruptoria</taxon>
        <taxon>Euzebyales</taxon>
    </lineage>
</organism>
<feature type="compositionally biased region" description="Basic and acidic residues" evidence="5">
    <location>
        <begin position="36"/>
        <end position="48"/>
    </location>
</feature>
<dbReference type="SUPFAM" id="SSF55781">
    <property type="entry name" value="GAF domain-like"/>
    <property type="match status" value="1"/>
</dbReference>
<gene>
    <name evidence="7" type="ORF">DVS28_a1566</name>
</gene>
<evidence type="ECO:0000256" key="4">
    <source>
        <dbReference type="ARBA" id="ARBA00023163"/>
    </source>
</evidence>
<evidence type="ECO:0000256" key="3">
    <source>
        <dbReference type="ARBA" id="ARBA00023015"/>
    </source>
</evidence>
<dbReference type="Gene3D" id="1.10.10.10">
    <property type="entry name" value="Winged helix-like DNA-binding domain superfamily/Winged helix DNA-binding domain"/>
    <property type="match status" value="1"/>
</dbReference>
<dbReference type="SMART" id="SM01012">
    <property type="entry name" value="ANTAR"/>
    <property type="match status" value="1"/>
</dbReference>
<dbReference type="InterPro" id="IPR003018">
    <property type="entry name" value="GAF"/>
</dbReference>
<evidence type="ECO:0000313" key="8">
    <source>
        <dbReference type="Proteomes" id="UP000264006"/>
    </source>
</evidence>